<accession>A0A6A4RNJ2</accession>
<sequence length="221" mass="24128">MSTKRLKISKLPSRQALRGCLSAAAVAIPQLLGELEAKFDNATRFLYYGYQCTYWSCLFGHRPGVYANMTDNEVEEAKTLGQDRGYLLHGKGPSKNLNGNLQSAWKDMGLAGVINFTLIRTAVATYVRQKSPKIENNGKRSQTLCHDSRTADKYYVANPDHCEAEEVRALVSQSLLVGEGGDGETKQQQQQQQEEEEMEVGGGGEDGGGSSSSSEEDKAAP</sequence>
<proteinExistence type="predicted"/>
<evidence type="ECO:0000256" key="1">
    <source>
        <dbReference type="SAM" id="MobiDB-lite"/>
    </source>
</evidence>
<feature type="compositionally biased region" description="Gly residues" evidence="1">
    <location>
        <begin position="200"/>
        <end position="210"/>
    </location>
</feature>
<gene>
    <name evidence="2" type="ORF">F2P81_024053</name>
</gene>
<evidence type="ECO:0000313" key="3">
    <source>
        <dbReference type="Proteomes" id="UP000438429"/>
    </source>
</evidence>
<protein>
    <submittedName>
        <fullName evidence="2">Uncharacterized protein</fullName>
    </submittedName>
</protein>
<name>A0A6A4RNJ2_SCOMX</name>
<organism evidence="2 3">
    <name type="scientific">Scophthalmus maximus</name>
    <name type="common">Turbot</name>
    <name type="synonym">Psetta maxima</name>
    <dbReference type="NCBI Taxonomy" id="52904"/>
    <lineage>
        <taxon>Eukaryota</taxon>
        <taxon>Metazoa</taxon>
        <taxon>Chordata</taxon>
        <taxon>Craniata</taxon>
        <taxon>Vertebrata</taxon>
        <taxon>Euteleostomi</taxon>
        <taxon>Actinopterygii</taxon>
        <taxon>Neopterygii</taxon>
        <taxon>Teleostei</taxon>
        <taxon>Neoteleostei</taxon>
        <taxon>Acanthomorphata</taxon>
        <taxon>Carangaria</taxon>
        <taxon>Pleuronectiformes</taxon>
        <taxon>Pleuronectoidei</taxon>
        <taxon>Scophthalmidae</taxon>
        <taxon>Scophthalmus</taxon>
    </lineage>
</organism>
<feature type="region of interest" description="Disordered" evidence="1">
    <location>
        <begin position="174"/>
        <end position="221"/>
    </location>
</feature>
<reference evidence="2 3" key="1">
    <citation type="submission" date="2019-06" db="EMBL/GenBank/DDBJ databases">
        <title>Draft genomes of female and male turbot (Scophthalmus maximus).</title>
        <authorList>
            <person name="Xu H."/>
            <person name="Xu X.-W."/>
            <person name="Shao C."/>
            <person name="Chen S."/>
        </authorList>
    </citation>
    <scope>NUCLEOTIDE SEQUENCE [LARGE SCALE GENOMIC DNA]</scope>
    <source>
        <strain evidence="2">Ysfricsl-2016a</strain>
        <tissue evidence="2">Blood</tissue>
    </source>
</reference>
<dbReference type="Proteomes" id="UP000438429">
    <property type="component" value="Unassembled WGS sequence"/>
</dbReference>
<dbReference type="AlphaFoldDB" id="A0A6A4RNJ2"/>
<evidence type="ECO:0000313" key="2">
    <source>
        <dbReference type="EMBL" id="KAF0023423.1"/>
    </source>
</evidence>
<dbReference type="EMBL" id="VEVO01000022">
    <property type="protein sequence ID" value="KAF0023423.1"/>
    <property type="molecule type" value="Genomic_DNA"/>
</dbReference>
<comment type="caution">
    <text evidence="2">The sequence shown here is derived from an EMBL/GenBank/DDBJ whole genome shotgun (WGS) entry which is preliminary data.</text>
</comment>